<accession>A0ABQ9IAH4</accession>
<evidence type="ECO:0000313" key="1">
    <source>
        <dbReference type="EMBL" id="KAJ8893672.1"/>
    </source>
</evidence>
<proteinExistence type="predicted"/>
<sequence>MKSSFFQAGLDFWEEEKVVRCEIWGTHGGCRAWGISCLANNCRISRVEWEGTLPSWHYHSLDPSNSGLYPADGIPRPPQRIAIVPTSCLSSVWPEGKALLILSTRHQVGPWTTWRIERSIPGGLIRTFACGRRDVRRRWPAGSFELRPTVLLAVNQSDVNHVEKESETHSVADAHLSGRPRATTAAHDRLVVVGTRRRPCSTAANLRRDLRPETGVQVSMQNIRNRPHLNRKHAYKPMRCPSSPMFWAKMMIAYLRCDGGVIDEPRGAHTCSAGLQVWAPRGHVAHESMTAFPSHRVKRGEYGAATIGVVQARFPHVKIRKRSASSRTQFVYWERVVQPLHHRGRLVRLRTDPQTPTGGYGRDWSQCAYRETLANRAAAAVRLACSPPTKANRVQSSAGPLPDDVDGRRVFSGLSRFPRPCIPALLHSHFTLIGSQDLVVKSRS</sequence>
<name>A0ABQ9IAH4_9NEOP</name>
<protein>
    <submittedName>
        <fullName evidence="1">Uncharacterized protein</fullName>
    </submittedName>
</protein>
<keyword evidence="2" id="KW-1185">Reference proteome</keyword>
<dbReference type="EMBL" id="JARBHB010000002">
    <property type="protein sequence ID" value="KAJ8893672.1"/>
    <property type="molecule type" value="Genomic_DNA"/>
</dbReference>
<evidence type="ECO:0000313" key="2">
    <source>
        <dbReference type="Proteomes" id="UP001159363"/>
    </source>
</evidence>
<dbReference type="Proteomes" id="UP001159363">
    <property type="component" value="Chromosome 2"/>
</dbReference>
<gene>
    <name evidence="1" type="ORF">PR048_006272</name>
</gene>
<organism evidence="1 2">
    <name type="scientific">Dryococelus australis</name>
    <dbReference type="NCBI Taxonomy" id="614101"/>
    <lineage>
        <taxon>Eukaryota</taxon>
        <taxon>Metazoa</taxon>
        <taxon>Ecdysozoa</taxon>
        <taxon>Arthropoda</taxon>
        <taxon>Hexapoda</taxon>
        <taxon>Insecta</taxon>
        <taxon>Pterygota</taxon>
        <taxon>Neoptera</taxon>
        <taxon>Polyneoptera</taxon>
        <taxon>Phasmatodea</taxon>
        <taxon>Verophasmatodea</taxon>
        <taxon>Anareolatae</taxon>
        <taxon>Phasmatidae</taxon>
        <taxon>Eurycanthinae</taxon>
        <taxon>Dryococelus</taxon>
    </lineage>
</organism>
<comment type="caution">
    <text evidence="1">The sequence shown here is derived from an EMBL/GenBank/DDBJ whole genome shotgun (WGS) entry which is preliminary data.</text>
</comment>
<reference evidence="1 2" key="1">
    <citation type="submission" date="2023-02" db="EMBL/GenBank/DDBJ databases">
        <title>LHISI_Scaffold_Assembly.</title>
        <authorList>
            <person name="Stuart O.P."/>
            <person name="Cleave R."/>
            <person name="Magrath M.J.L."/>
            <person name="Mikheyev A.S."/>
        </authorList>
    </citation>
    <scope>NUCLEOTIDE SEQUENCE [LARGE SCALE GENOMIC DNA]</scope>
    <source>
        <strain evidence="1">Daus_M_001</strain>
        <tissue evidence="1">Leg muscle</tissue>
    </source>
</reference>